<feature type="domain" description="EF-hand" evidence="1">
    <location>
        <begin position="351"/>
        <end position="386"/>
    </location>
</feature>
<sequence>MQREYKTTFLDVTVDDIKDFRTIRHHFDNPFSLEEVTKFLSDYEINLKIQQEKYLHINKEKEFLEKNIEEIKLSKLFNTIIYPLEPSISFPYQSFFNIRHWRKAPKALKVFFQALSCFFAITNNYFLIELKTKHNFIEKLQFYQPSSIVINEFRIKYSNLKEISPDYIRNKSFDAYNISIWLHNFIENDRLFRFQQSQIDDKKQLEYQLNQLHINLTNKQKELQSTLNIFYYYDFKRIILGFHEAISILPKEQINEFDLSKLYQQLSEAFYAYESYLTNFVFDRDMSNIIYSLGFIPSLHEMNQLILAMRYHPQTRTSEREEIDIDHHLIHISDFIDIILPKLVNKEYQPVDEQYLLFCFKKLDQNNKNYLHKNLFIQTMSTMEDALDEHESNDLLDFLTKNNSLTIENLQDFFSYKRYIKHLLPQRHLIYLGLDVKK</sequence>
<accession>A0A818RNZ6</accession>
<dbReference type="PROSITE" id="PS50222">
    <property type="entry name" value="EF_HAND_2"/>
    <property type="match status" value="1"/>
</dbReference>
<dbReference type="AlphaFoldDB" id="A0A818RNZ6"/>
<evidence type="ECO:0000313" key="2">
    <source>
        <dbReference type="EMBL" id="CAF1059775.1"/>
    </source>
</evidence>
<dbReference type="InterPro" id="IPR002048">
    <property type="entry name" value="EF_hand_dom"/>
</dbReference>
<dbReference type="PANTHER" id="PTHR46763:SF1">
    <property type="entry name" value="DYNEIN REGULATORY COMPLEX PROTEIN 8"/>
    <property type="match status" value="1"/>
</dbReference>
<dbReference type="Proteomes" id="UP000663845">
    <property type="component" value="Unassembled WGS sequence"/>
</dbReference>
<comment type="caution">
    <text evidence="3">The sequence shown here is derived from an EMBL/GenBank/DDBJ whole genome shotgun (WGS) entry which is preliminary data.</text>
</comment>
<dbReference type="Gene3D" id="1.20.920.20">
    <property type="match status" value="1"/>
</dbReference>
<proteinExistence type="predicted"/>
<evidence type="ECO:0000313" key="4">
    <source>
        <dbReference type="Proteomes" id="UP000663844"/>
    </source>
</evidence>
<dbReference type="Proteomes" id="UP000663844">
    <property type="component" value="Unassembled WGS sequence"/>
</dbReference>
<reference evidence="3" key="1">
    <citation type="submission" date="2021-02" db="EMBL/GenBank/DDBJ databases">
        <authorList>
            <person name="Nowell W R."/>
        </authorList>
    </citation>
    <scope>NUCLEOTIDE SEQUENCE</scope>
</reference>
<dbReference type="GO" id="GO:0005509">
    <property type="term" value="F:calcium ion binding"/>
    <property type="evidence" value="ECO:0007669"/>
    <property type="project" value="InterPro"/>
</dbReference>
<gene>
    <name evidence="2" type="ORF">JYZ213_LOCUS19154</name>
    <name evidence="3" type="ORF">OXD698_LOCUS9549</name>
</gene>
<dbReference type="PANTHER" id="PTHR46763">
    <property type="entry name" value="DYNEIN REGULATORY COMPLEX PROTEIN 8"/>
    <property type="match status" value="1"/>
</dbReference>
<dbReference type="EMBL" id="CAJOAZ010000486">
    <property type="protein sequence ID" value="CAF3660221.1"/>
    <property type="molecule type" value="Genomic_DNA"/>
</dbReference>
<dbReference type="Gene3D" id="1.10.238.10">
    <property type="entry name" value="EF-hand"/>
    <property type="match status" value="1"/>
</dbReference>
<dbReference type="EMBL" id="CAJNOG010000192">
    <property type="protein sequence ID" value="CAF1059775.1"/>
    <property type="molecule type" value="Genomic_DNA"/>
</dbReference>
<dbReference type="SUPFAM" id="SSF47473">
    <property type="entry name" value="EF-hand"/>
    <property type="match status" value="1"/>
</dbReference>
<name>A0A818RNZ6_9BILA</name>
<dbReference type="InterPro" id="IPR011992">
    <property type="entry name" value="EF-hand-dom_pair"/>
</dbReference>
<evidence type="ECO:0000313" key="3">
    <source>
        <dbReference type="EMBL" id="CAF3660221.1"/>
    </source>
</evidence>
<organism evidence="3 4">
    <name type="scientific">Adineta steineri</name>
    <dbReference type="NCBI Taxonomy" id="433720"/>
    <lineage>
        <taxon>Eukaryota</taxon>
        <taxon>Metazoa</taxon>
        <taxon>Spiralia</taxon>
        <taxon>Gnathifera</taxon>
        <taxon>Rotifera</taxon>
        <taxon>Eurotatoria</taxon>
        <taxon>Bdelloidea</taxon>
        <taxon>Adinetida</taxon>
        <taxon>Adinetidae</taxon>
        <taxon>Adineta</taxon>
    </lineage>
</organism>
<protein>
    <recommendedName>
        <fullName evidence="1">EF-hand domain-containing protein</fullName>
    </recommendedName>
</protein>
<evidence type="ECO:0000259" key="1">
    <source>
        <dbReference type="PROSITE" id="PS50222"/>
    </source>
</evidence>